<evidence type="ECO:0000259" key="10">
    <source>
        <dbReference type="PROSITE" id="PS51741"/>
    </source>
</evidence>
<keyword evidence="6" id="KW-0206">Cytoskeleton</keyword>
<dbReference type="Gene3D" id="1.20.1270.60">
    <property type="entry name" value="Arfaptin homology (AH) domain/BAR domain"/>
    <property type="match status" value="1"/>
</dbReference>
<keyword evidence="5 8" id="KW-0175">Coiled coil</keyword>
<dbReference type="Pfam" id="PF25610">
    <property type="entry name" value="HR1_TOCA"/>
    <property type="match status" value="1"/>
</dbReference>
<evidence type="ECO:0000256" key="5">
    <source>
        <dbReference type="ARBA" id="ARBA00023054"/>
    </source>
</evidence>
<evidence type="ECO:0000256" key="4">
    <source>
        <dbReference type="ARBA" id="ARBA00022553"/>
    </source>
</evidence>
<gene>
    <name evidence="11" type="ORF">ACJMK2_023203</name>
</gene>
<dbReference type="SMART" id="SM00326">
    <property type="entry name" value="SH3"/>
    <property type="match status" value="1"/>
</dbReference>
<dbReference type="AlphaFoldDB" id="A0ABD3T3H0"/>
<dbReference type="Proteomes" id="UP001634394">
    <property type="component" value="Unassembled WGS sequence"/>
</dbReference>
<evidence type="ECO:0008006" key="13">
    <source>
        <dbReference type="Google" id="ProtNLM"/>
    </source>
</evidence>
<evidence type="ECO:0000256" key="7">
    <source>
        <dbReference type="PROSITE-ProRule" id="PRU00192"/>
    </source>
</evidence>
<evidence type="ECO:0000256" key="6">
    <source>
        <dbReference type="ARBA" id="ARBA00023212"/>
    </source>
</evidence>
<dbReference type="InterPro" id="IPR031160">
    <property type="entry name" value="F_BAR_dom"/>
</dbReference>
<keyword evidence="2 7" id="KW-0728">SH3 domain</keyword>
<dbReference type="InterPro" id="IPR057870">
    <property type="entry name" value="HR1_TOCA"/>
</dbReference>
<dbReference type="EMBL" id="JBJQND010000019">
    <property type="protein sequence ID" value="KAL3831456.1"/>
    <property type="molecule type" value="Genomic_DNA"/>
</dbReference>
<comment type="caution">
    <text evidence="11">The sequence shown here is derived from an EMBL/GenBank/DDBJ whole genome shotgun (WGS) entry which is preliminary data.</text>
</comment>
<dbReference type="SMART" id="SM00055">
    <property type="entry name" value="FCH"/>
    <property type="match status" value="1"/>
</dbReference>
<keyword evidence="3" id="KW-0963">Cytoplasm</keyword>
<dbReference type="InterPro" id="IPR036028">
    <property type="entry name" value="SH3-like_dom_sf"/>
</dbReference>
<evidence type="ECO:0000256" key="1">
    <source>
        <dbReference type="ARBA" id="ARBA00004245"/>
    </source>
</evidence>
<dbReference type="PRINTS" id="PR00452">
    <property type="entry name" value="SH3DOMAIN"/>
</dbReference>
<dbReference type="SUPFAM" id="SSF50044">
    <property type="entry name" value="SH3-domain"/>
    <property type="match status" value="1"/>
</dbReference>
<evidence type="ECO:0000313" key="11">
    <source>
        <dbReference type="EMBL" id="KAL3831456.1"/>
    </source>
</evidence>
<comment type="subcellular location">
    <subcellularLocation>
        <location evidence="1">Cytoplasm</location>
        <location evidence="1">Cytoskeleton</location>
    </subcellularLocation>
</comment>
<dbReference type="GO" id="GO:0043226">
    <property type="term" value="C:organelle"/>
    <property type="evidence" value="ECO:0007669"/>
    <property type="project" value="UniProtKB-ARBA"/>
</dbReference>
<dbReference type="Gene3D" id="2.30.30.40">
    <property type="entry name" value="SH3 Domains"/>
    <property type="match status" value="1"/>
</dbReference>
<sequence>MAHQLCQKCKTCQERQKCHRFSTVYTIIPDSLQTWISPLFLPYPLEVLAKGHAGFEDLKKHVRQGSDFCKEVALIIHERAEVESTYAKGLSKIGIRLAKATSNLTGTMIAGWKVVGTIMEQEAELHKTFATALYEDISKPMKQLVEAQHKARKPVEATVDKAYKAVADKRADEYKAKKNCYSTAKDYEKMEETLSSGVKGKDKDLSKLEGKVKKLADGLRKADQEYCELSEKAEVARQEWDFSISKACAQFQTLEEERIAKMSDYLNQYNGHISVLGPRITQSCDKLHEAILSVDMNGDIKTVAQQRGTSSNVLEQFLIDCYAEDKQFTMKTDHRKSTLQQYLLHLRQSIEREKKGREGVEKLLEVYKERPNFADKDAQEDTRQRILQVTLMMNFLEANHFKIASSLTEFDGSQKPNHKFSQYMETSRDKQGIPVTVMKVPMNLVSQYNTGYDVTSVTLGALTSDEPFDDDDFDDFTNDNTTQVHRVIGKCRAIYDYVGNAFDELSIKTGETVLLYEKLPDGWWKGEIHGKVGVFPATYVQEL</sequence>
<dbReference type="InterPro" id="IPR001060">
    <property type="entry name" value="FCH_dom"/>
</dbReference>
<keyword evidence="12" id="KW-1185">Reference proteome</keyword>
<dbReference type="Gene3D" id="6.10.140.470">
    <property type="match status" value="1"/>
</dbReference>
<dbReference type="PANTHER" id="PTHR23065">
    <property type="entry name" value="PROLINE-SERINE-THREONINE PHOSPHATASE INTERACTING PROTEIN 1"/>
    <property type="match status" value="1"/>
</dbReference>
<dbReference type="SUPFAM" id="SSF103657">
    <property type="entry name" value="BAR/IMD domain-like"/>
    <property type="match status" value="1"/>
</dbReference>
<evidence type="ECO:0000256" key="2">
    <source>
        <dbReference type="ARBA" id="ARBA00022443"/>
    </source>
</evidence>
<dbReference type="PROSITE" id="PS50002">
    <property type="entry name" value="SH3"/>
    <property type="match status" value="1"/>
</dbReference>
<accession>A0ABD3T3H0</accession>
<feature type="domain" description="SH3" evidence="9">
    <location>
        <begin position="486"/>
        <end position="543"/>
    </location>
</feature>
<reference evidence="11 12" key="1">
    <citation type="submission" date="2024-11" db="EMBL/GenBank/DDBJ databases">
        <title>Chromosome-level genome assembly of the freshwater bivalve Anodonta woodiana.</title>
        <authorList>
            <person name="Chen X."/>
        </authorList>
    </citation>
    <scope>NUCLEOTIDE SEQUENCE [LARGE SCALE GENOMIC DNA]</scope>
    <source>
        <strain evidence="11">MN2024</strain>
        <tissue evidence="11">Gills</tissue>
    </source>
</reference>
<dbReference type="PANTHER" id="PTHR23065:SF7">
    <property type="entry name" value="NOSTRIN, ISOFORM H"/>
    <property type="match status" value="1"/>
</dbReference>
<feature type="domain" description="F-BAR" evidence="10">
    <location>
        <begin position="38"/>
        <end position="299"/>
    </location>
</feature>
<organism evidence="11 12">
    <name type="scientific">Sinanodonta woodiana</name>
    <name type="common">Chinese pond mussel</name>
    <name type="synonym">Anodonta woodiana</name>
    <dbReference type="NCBI Taxonomy" id="1069815"/>
    <lineage>
        <taxon>Eukaryota</taxon>
        <taxon>Metazoa</taxon>
        <taxon>Spiralia</taxon>
        <taxon>Lophotrochozoa</taxon>
        <taxon>Mollusca</taxon>
        <taxon>Bivalvia</taxon>
        <taxon>Autobranchia</taxon>
        <taxon>Heteroconchia</taxon>
        <taxon>Palaeoheterodonta</taxon>
        <taxon>Unionida</taxon>
        <taxon>Unionoidea</taxon>
        <taxon>Unionidae</taxon>
        <taxon>Unioninae</taxon>
        <taxon>Sinanodonta</taxon>
    </lineage>
</organism>
<dbReference type="InterPro" id="IPR001452">
    <property type="entry name" value="SH3_domain"/>
</dbReference>
<name>A0ABD3T3H0_SINWO</name>
<evidence type="ECO:0000256" key="8">
    <source>
        <dbReference type="PROSITE-ProRule" id="PRU01077"/>
    </source>
</evidence>
<evidence type="ECO:0000259" key="9">
    <source>
        <dbReference type="PROSITE" id="PS50002"/>
    </source>
</evidence>
<dbReference type="Pfam" id="PF00018">
    <property type="entry name" value="SH3_1"/>
    <property type="match status" value="1"/>
</dbReference>
<dbReference type="Pfam" id="PF00611">
    <property type="entry name" value="FCH"/>
    <property type="match status" value="1"/>
</dbReference>
<keyword evidence="4" id="KW-0597">Phosphoprotein</keyword>
<evidence type="ECO:0000256" key="3">
    <source>
        <dbReference type="ARBA" id="ARBA00022490"/>
    </source>
</evidence>
<evidence type="ECO:0000313" key="12">
    <source>
        <dbReference type="Proteomes" id="UP001634394"/>
    </source>
</evidence>
<protein>
    <recommendedName>
        <fullName evidence="13">Nostrin-like</fullName>
    </recommendedName>
</protein>
<dbReference type="InterPro" id="IPR027267">
    <property type="entry name" value="AH/BAR_dom_sf"/>
</dbReference>
<proteinExistence type="predicted"/>
<dbReference type="PROSITE" id="PS51741">
    <property type="entry name" value="F_BAR"/>
    <property type="match status" value="1"/>
</dbReference>